<feature type="binding site" evidence="10">
    <location>
        <position position="123"/>
    </location>
    <ligand>
        <name>substrate</name>
    </ligand>
</feature>
<dbReference type="GO" id="GO:0005975">
    <property type="term" value="P:carbohydrate metabolic process"/>
    <property type="evidence" value="ECO:0007669"/>
    <property type="project" value="UniProtKB-UniRule"/>
</dbReference>
<proteinExistence type="inferred from homology"/>
<protein>
    <recommendedName>
        <fullName evidence="10">Phosphoheptose isomerase</fullName>
        <ecNumber evidence="10">5.3.1.28</ecNumber>
    </recommendedName>
    <alternativeName>
        <fullName evidence="10">Sedoheptulose 7-phosphate isomerase</fullName>
    </alternativeName>
</protein>
<comment type="subcellular location">
    <subcellularLocation>
        <location evidence="3 10">Cytoplasm</location>
    </subcellularLocation>
</comment>
<evidence type="ECO:0000256" key="6">
    <source>
        <dbReference type="ARBA" id="ARBA00022723"/>
    </source>
</evidence>
<dbReference type="UniPathway" id="UPA00041">
    <property type="reaction ID" value="UER00436"/>
</dbReference>
<comment type="miscellaneous">
    <text evidence="10">The reaction produces a racemic mixture of D-glycero-alpha-D-manno-heptose 7-phosphate and D-glycero-beta-D-manno-heptose 7-phosphate.</text>
</comment>
<dbReference type="GO" id="GO:2001061">
    <property type="term" value="P:D-glycero-D-manno-heptose 7-phosphate biosynthetic process"/>
    <property type="evidence" value="ECO:0007669"/>
    <property type="project" value="UniProtKB-UniPathway"/>
</dbReference>
<dbReference type="InterPro" id="IPR004515">
    <property type="entry name" value="Phosphoheptose_Isoase"/>
</dbReference>
<dbReference type="InterPro" id="IPR050099">
    <property type="entry name" value="SIS_GmhA/DiaA_subfam"/>
</dbReference>
<gene>
    <name evidence="10" type="primary">gmhA</name>
    <name evidence="12" type="ORF">A2557_01870</name>
</gene>
<evidence type="ECO:0000256" key="10">
    <source>
        <dbReference type="HAMAP-Rule" id="MF_00067"/>
    </source>
</evidence>
<dbReference type="InterPro" id="IPR046348">
    <property type="entry name" value="SIS_dom_sf"/>
</dbReference>
<keyword evidence="9 10" id="KW-0119">Carbohydrate metabolism</keyword>
<dbReference type="PROSITE" id="PS51464">
    <property type="entry name" value="SIS"/>
    <property type="match status" value="1"/>
</dbReference>
<keyword evidence="7 10" id="KW-0862">Zinc</keyword>
<dbReference type="PANTHER" id="PTHR30390:SF6">
    <property type="entry name" value="DNAA INITIATOR-ASSOCIATING PROTEIN DIAA"/>
    <property type="match status" value="1"/>
</dbReference>
<dbReference type="Gene3D" id="3.40.50.10490">
    <property type="entry name" value="Glucose-6-phosphate isomerase like protein, domain 1"/>
    <property type="match status" value="1"/>
</dbReference>
<evidence type="ECO:0000256" key="8">
    <source>
        <dbReference type="ARBA" id="ARBA00023235"/>
    </source>
</evidence>
<feature type="binding site" evidence="10">
    <location>
        <position position="63"/>
    </location>
    <ligand>
        <name>substrate</name>
    </ligand>
</feature>
<feature type="binding site" evidence="10">
    <location>
        <position position="59"/>
    </location>
    <ligand>
        <name>Zn(2+)</name>
        <dbReference type="ChEBI" id="CHEBI:29105"/>
    </ligand>
</feature>
<feature type="binding site" evidence="10">
    <location>
        <position position="170"/>
    </location>
    <ligand>
        <name>Zn(2+)</name>
        <dbReference type="ChEBI" id="CHEBI:29105"/>
    </ligand>
</feature>
<feature type="binding site" evidence="10">
    <location>
        <position position="178"/>
    </location>
    <ligand>
        <name>Zn(2+)</name>
        <dbReference type="ChEBI" id="CHEBI:29105"/>
    </ligand>
</feature>
<keyword evidence="6 10" id="KW-0479">Metal-binding</keyword>
<dbReference type="PANTHER" id="PTHR30390">
    <property type="entry name" value="SEDOHEPTULOSE 7-PHOSPHATE ISOMERASE / DNAA INITIATOR-ASSOCIATING FACTOR FOR REPLICATION INITIATION"/>
    <property type="match status" value="1"/>
</dbReference>
<comment type="subunit">
    <text evidence="10">Homotetramer.</text>
</comment>
<dbReference type="CDD" id="cd05006">
    <property type="entry name" value="SIS_GmhA"/>
    <property type="match status" value="1"/>
</dbReference>
<comment type="function">
    <text evidence="2 10">Catalyzes the isomerization of sedoheptulose 7-phosphate in D-glycero-D-manno-heptose 7-phosphate.</text>
</comment>
<dbReference type="EMBL" id="MFNF01000028">
    <property type="protein sequence ID" value="OGH01815.1"/>
    <property type="molecule type" value="Genomic_DNA"/>
</dbReference>
<evidence type="ECO:0000256" key="4">
    <source>
        <dbReference type="ARBA" id="ARBA00009894"/>
    </source>
</evidence>
<accession>A0A1F6GUH0</accession>
<dbReference type="Proteomes" id="UP000177583">
    <property type="component" value="Unassembled WGS sequence"/>
</dbReference>
<dbReference type="InterPro" id="IPR035461">
    <property type="entry name" value="GmhA/DiaA"/>
</dbReference>
<comment type="caution">
    <text evidence="12">The sequence shown here is derived from an EMBL/GenBank/DDBJ whole genome shotgun (WGS) entry which is preliminary data.</text>
</comment>
<comment type="cofactor">
    <cofactor evidence="10">
        <name>Zn(2+)</name>
        <dbReference type="ChEBI" id="CHEBI:29105"/>
    </cofactor>
    <text evidence="10">Binds 1 zinc ion per subunit.</text>
</comment>
<dbReference type="EC" id="5.3.1.28" evidence="10"/>
<dbReference type="InterPro" id="IPR001347">
    <property type="entry name" value="SIS_dom"/>
</dbReference>
<dbReference type="GO" id="GO:0097367">
    <property type="term" value="F:carbohydrate derivative binding"/>
    <property type="evidence" value="ECO:0007669"/>
    <property type="project" value="InterPro"/>
</dbReference>
<evidence type="ECO:0000256" key="1">
    <source>
        <dbReference type="ARBA" id="ARBA00000348"/>
    </source>
</evidence>
<evidence type="ECO:0000313" key="12">
    <source>
        <dbReference type="EMBL" id="OGH01815.1"/>
    </source>
</evidence>
<organism evidence="12 13">
    <name type="scientific">Candidatus Lambdaproteobacteria bacterium RIFOXYD2_FULL_56_26</name>
    <dbReference type="NCBI Taxonomy" id="1817773"/>
    <lineage>
        <taxon>Bacteria</taxon>
        <taxon>Pseudomonadati</taxon>
        <taxon>Pseudomonadota</taxon>
        <taxon>Candidatus Lambdaproteobacteria</taxon>
    </lineage>
</organism>
<dbReference type="GO" id="GO:0005737">
    <property type="term" value="C:cytoplasm"/>
    <property type="evidence" value="ECO:0007669"/>
    <property type="project" value="UniProtKB-SubCell"/>
</dbReference>
<evidence type="ECO:0000256" key="5">
    <source>
        <dbReference type="ARBA" id="ARBA00022490"/>
    </source>
</evidence>
<evidence type="ECO:0000313" key="13">
    <source>
        <dbReference type="Proteomes" id="UP000177583"/>
    </source>
</evidence>
<evidence type="ECO:0000256" key="7">
    <source>
        <dbReference type="ARBA" id="ARBA00022833"/>
    </source>
</evidence>
<evidence type="ECO:0000256" key="3">
    <source>
        <dbReference type="ARBA" id="ARBA00004496"/>
    </source>
</evidence>
<dbReference type="HAMAP" id="MF_00067">
    <property type="entry name" value="GmhA"/>
    <property type="match status" value="1"/>
</dbReference>
<dbReference type="SUPFAM" id="SSF53697">
    <property type="entry name" value="SIS domain"/>
    <property type="match status" value="1"/>
</dbReference>
<comment type="similarity">
    <text evidence="4 10">Belongs to the SIS family. GmhA subfamily.</text>
</comment>
<feature type="domain" description="SIS" evidence="11">
    <location>
        <begin position="35"/>
        <end position="193"/>
    </location>
</feature>
<dbReference type="AlphaFoldDB" id="A0A1F6GUH0"/>
<keyword evidence="5 10" id="KW-0963">Cytoplasm</keyword>
<dbReference type="GO" id="GO:0008270">
    <property type="term" value="F:zinc ion binding"/>
    <property type="evidence" value="ECO:0007669"/>
    <property type="project" value="UniProtKB-UniRule"/>
</dbReference>
<evidence type="ECO:0000259" key="11">
    <source>
        <dbReference type="PROSITE" id="PS51464"/>
    </source>
</evidence>
<reference evidence="12 13" key="1">
    <citation type="journal article" date="2016" name="Nat. Commun.">
        <title>Thousands of microbial genomes shed light on interconnected biogeochemical processes in an aquifer system.</title>
        <authorList>
            <person name="Anantharaman K."/>
            <person name="Brown C.T."/>
            <person name="Hug L.A."/>
            <person name="Sharon I."/>
            <person name="Castelle C.J."/>
            <person name="Probst A.J."/>
            <person name="Thomas B.C."/>
            <person name="Singh A."/>
            <person name="Wilkins M.J."/>
            <person name="Karaoz U."/>
            <person name="Brodie E.L."/>
            <person name="Williams K.H."/>
            <person name="Hubbard S.S."/>
            <person name="Banfield J.F."/>
        </authorList>
    </citation>
    <scope>NUCLEOTIDE SEQUENCE [LARGE SCALE GENOMIC DNA]</scope>
</reference>
<comment type="pathway">
    <text evidence="10">Carbohydrate biosynthesis; D-glycero-D-manno-heptose 7-phosphate biosynthesis; D-glycero-alpha-D-manno-heptose 7-phosphate and D-glycero-beta-D-manno-heptose 7-phosphate from sedoheptulose 7-phosphate: step 1/1.</text>
</comment>
<feature type="binding site" evidence="10">
    <location>
        <begin position="92"/>
        <end position="93"/>
    </location>
    <ligand>
        <name>substrate</name>
    </ligand>
</feature>
<keyword evidence="8 10" id="KW-0413">Isomerase</keyword>
<name>A0A1F6GUH0_9PROT</name>
<dbReference type="Pfam" id="PF13580">
    <property type="entry name" value="SIS_2"/>
    <property type="match status" value="1"/>
</dbReference>
<comment type="catalytic activity">
    <reaction evidence="1 10">
        <text>2 D-sedoheptulose 7-phosphate = D-glycero-alpha-D-manno-heptose 7-phosphate + D-glycero-beta-D-manno-heptose 7-phosphate</text>
        <dbReference type="Rhea" id="RHEA:27489"/>
        <dbReference type="ChEBI" id="CHEBI:57483"/>
        <dbReference type="ChEBI" id="CHEBI:60203"/>
        <dbReference type="ChEBI" id="CHEBI:60204"/>
        <dbReference type="EC" id="5.3.1.28"/>
    </reaction>
</comment>
<feature type="binding site" evidence="10">
    <location>
        <position position="63"/>
    </location>
    <ligand>
        <name>Zn(2+)</name>
        <dbReference type="ChEBI" id="CHEBI:29105"/>
    </ligand>
</feature>
<feature type="binding site" evidence="10">
    <location>
        <begin position="118"/>
        <end position="120"/>
    </location>
    <ligand>
        <name>substrate</name>
    </ligand>
</feature>
<feature type="binding site" evidence="10">
    <location>
        <position position="170"/>
    </location>
    <ligand>
        <name>substrate</name>
    </ligand>
</feature>
<evidence type="ECO:0000256" key="2">
    <source>
        <dbReference type="ARBA" id="ARBA00003172"/>
    </source>
</evidence>
<evidence type="ECO:0000256" key="9">
    <source>
        <dbReference type="ARBA" id="ARBA00023277"/>
    </source>
</evidence>
<sequence length="193" mass="20595">MEAFVRKQLEENIRIKEALLAPEPLGQILKMTELWVTCLKQGGKILLAGNGGSAADAQHIAGELVSRFFFNRPALAAIALTTDTSILTAIGNDFGFEQVFARQVEALGKPGDIFVGISTSGSSKNVLTAFEQAKQKGLTCMALAGEKVGPMNEICELVINVPSTVTPRVQEAHILIGHLVCSAVEMAMFNPPS</sequence>
<dbReference type="GO" id="GO:0008968">
    <property type="term" value="F:D-sedoheptulose 7-phosphate isomerase activity"/>
    <property type="evidence" value="ECO:0007669"/>
    <property type="project" value="UniProtKB-UniRule"/>
</dbReference>
<feature type="binding site" evidence="10">
    <location>
        <begin position="50"/>
        <end position="52"/>
    </location>
    <ligand>
        <name>substrate</name>
    </ligand>
</feature>